<keyword evidence="1" id="KW-0677">Repeat</keyword>
<dbReference type="SMART" id="SM00028">
    <property type="entry name" value="TPR"/>
    <property type="match status" value="4"/>
</dbReference>
<dbReference type="PANTHER" id="PTHR44858:SF18">
    <property type="entry name" value="TETRATRICOPEPTIDE REPEAT (TPR) PROTEIN"/>
    <property type="match status" value="1"/>
</dbReference>
<evidence type="ECO:0000256" key="1">
    <source>
        <dbReference type="ARBA" id="ARBA00022737"/>
    </source>
</evidence>
<name>A0A836IUV6_9TRYP</name>
<dbReference type="GeneID" id="94293025"/>
<feature type="region of interest" description="Disordered" evidence="4">
    <location>
        <begin position="1"/>
        <end position="20"/>
    </location>
</feature>
<dbReference type="InterPro" id="IPR011990">
    <property type="entry name" value="TPR-like_helical_dom_sf"/>
</dbReference>
<dbReference type="OrthoDB" id="2335338at2759"/>
<dbReference type="InterPro" id="IPR050498">
    <property type="entry name" value="Ycf3"/>
</dbReference>
<dbReference type="RefSeq" id="XP_067758957.1">
    <property type="nucleotide sequence ID" value="XM_067902948.1"/>
</dbReference>
<dbReference type="Pfam" id="PF07719">
    <property type="entry name" value="TPR_2"/>
    <property type="match status" value="2"/>
</dbReference>
<dbReference type="AlphaFoldDB" id="A0A836IUV6"/>
<accession>A0A836IUV6</accession>
<reference evidence="5 6" key="1">
    <citation type="submission" date="2021-02" db="EMBL/GenBank/DDBJ databases">
        <title>Porcisia hertigi Genome sequencing and assembly.</title>
        <authorList>
            <person name="Almutairi H."/>
            <person name="Gatherer D."/>
        </authorList>
    </citation>
    <scope>NUCLEOTIDE SEQUENCE [LARGE SCALE GENOMIC DNA]</scope>
    <source>
        <strain evidence="5 6">C119</strain>
    </source>
</reference>
<dbReference type="InterPro" id="IPR013105">
    <property type="entry name" value="TPR_2"/>
</dbReference>
<dbReference type="PANTHER" id="PTHR44858">
    <property type="entry name" value="TETRATRICOPEPTIDE REPEAT PROTEIN 6"/>
    <property type="match status" value="1"/>
</dbReference>
<organism evidence="5 6">
    <name type="scientific">Porcisia hertigi</name>
    <dbReference type="NCBI Taxonomy" id="2761500"/>
    <lineage>
        <taxon>Eukaryota</taxon>
        <taxon>Discoba</taxon>
        <taxon>Euglenozoa</taxon>
        <taxon>Kinetoplastea</taxon>
        <taxon>Metakinetoplastina</taxon>
        <taxon>Trypanosomatida</taxon>
        <taxon>Trypanosomatidae</taxon>
        <taxon>Leishmaniinae</taxon>
        <taxon>Porcisia</taxon>
    </lineage>
</organism>
<protein>
    <submittedName>
        <fullName evidence="5">Uncharacterized protein</fullName>
    </submittedName>
</protein>
<sequence>MPPKGHSKNSAKAQRAKARKERQLLEAQIKACQEKCVEARGYLEPTGRNAEPNFTKAKAALDAAIESYNENSFAFYLLGQWHRMQGMYEEAIESYTQALDLDPTNPQTLEWRAHCYQALHDYSHAIEDNTSIISLDPENDHAYNMRGLCVLQTNVPGLHLRSIDFQSCVHDFSTAVHLNEANYYAMANLGKVYEVQGDLDKAIECYGRVLDNSENYTYARFRRGCTALGLAERLLLRQGEEEEEEEEKGKGSGGSAPEVAPGTVKVSQSSSTQQIAGAASSMNNRVLKGPEALKEVKAEVLQQMEKQKEAQTIEKLLKLADSDFTKLLDCTTEEKKFTADVTVVLNIGICALLTKNTSRAEEYLKLVQEIVAKRPALVEAGEAPPIENADILNSVLDIRLKELQRQKDMVRSAA</sequence>
<feature type="region of interest" description="Disordered" evidence="4">
    <location>
        <begin position="238"/>
        <end position="273"/>
    </location>
</feature>
<evidence type="ECO:0000256" key="4">
    <source>
        <dbReference type="SAM" id="MobiDB-lite"/>
    </source>
</evidence>
<evidence type="ECO:0000256" key="2">
    <source>
        <dbReference type="ARBA" id="ARBA00022803"/>
    </source>
</evidence>
<evidence type="ECO:0000256" key="3">
    <source>
        <dbReference type="PROSITE-ProRule" id="PRU00339"/>
    </source>
</evidence>
<dbReference type="PROSITE" id="PS50005">
    <property type="entry name" value="TPR"/>
    <property type="match status" value="2"/>
</dbReference>
<evidence type="ECO:0000313" key="6">
    <source>
        <dbReference type="Proteomes" id="UP000674318"/>
    </source>
</evidence>
<evidence type="ECO:0000313" key="5">
    <source>
        <dbReference type="EMBL" id="KAG5510108.1"/>
    </source>
</evidence>
<keyword evidence="2 3" id="KW-0802">TPR repeat</keyword>
<comment type="caution">
    <text evidence="5">The sequence shown here is derived from an EMBL/GenBank/DDBJ whole genome shotgun (WGS) entry which is preliminary data.</text>
</comment>
<dbReference type="SUPFAM" id="SSF48452">
    <property type="entry name" value="TPR-like"/>
    <property type="match status" value="1"/>
</dbReference>
<dbReference type="Proteomes" id="UP000674318">
    <property type="component" value="Unassembled WGS sequence"/>
</dbReference>
<feature type="repeat" description="TPR" evidence="3">
    <location>
        <begin position="183"/>
        <end position="216"/>
    </location>
</feature>
<keyword evidence="6" id="KW-1185">Reference proteome</keyword>
<dbReference type="KEGG" id="phet:94293025"/>
<feature type="repeat" description="TPR" evidence="3">
    <location>
        <begin position="72"/>
        <end position="105"/>
    </location>
</feature>
<dbReference type="Gene3D" id="1.25.40.10">
    <property type="entry name" value="Tetratricopeptide repeat domain"/>
    <property type="match status" value="2"/>
</dbReference>
<dbReference type="EMBL" id="JAFJZO010000011">
    <property type="protein sequence ID" value="KAG5510108.1"/>
    <property type="molecule type" value="Genomic_DNA"/>
</dbReference>
<gene>
    <name evidence="5" type="ORF">JKF63_07004</name>
</gene>
<dbReference type="InterPro" id="IPR019734">
    <property type="entry name" value="TPR_rpt"/>
</dbReference>
<proteinExistence type="predicted"/>
<dbReference type="PROSITE" id="PS50293">
    <property type="entry name" value="TPR_REGION"/>
    <property type="match status" value="1"/>
</dbReference>